<dbReference type="EMBL" id="BAVS01000001">
    <property type="protein sequence ID" value="GAE91832.1"/>
    <property type="molecule type" value="Genomic_DNA"/>
</dbReference>
<name>W4VF45_9BACI</name>
<feature type="region of interest" description="Disordered" evidence="1">
    <location>
        <begin position="22"/>
        <end position="44"/>
    </location>
</feature>
<evidence type="ECO:0000256" key="2">
    <source>
        <dbReference type="SAM" id="SignalP"/>
    </source>
</evidence>
<evidence type="ECO:0000313" key="4">
    <source>
        <dbReference type="Proteomes" id="UP000019102"/>
    </source>
</evidence>
<gene>
    <name evidence="3" type="ORF">JCM21714_791</name>
</gene>
<dbReference type="Proteomes" id="UP000019102">
    <property type="component" value="Unassembled WGS sequence"/>
</dbReference>
<reference evidence="3 4" key="1">
    <citation type="journal article" date="2014" name="Genome Announc.">
        <title>Draft Genome Sequence of the Boron-Tolerant and Moderately Halotolerant Bacterium Gracilibacillus boraciitolerans JCM 21714T.</title>
        <authorList>
            <person name="Ahmed I."/>
            <person name="Oshima K."/>
            <person name="Suda W."/>
            <person name="Kitamura K."/>
            <person name="Iida T."/>
            <person name="Ohmori Y."/>
            <person name="Fujiwara T."/>
            <person name="Hattori M."/>
            <person name="Ohkuma M."/>
        </authorList>
    </citation>
    <scope>NUCLEOTIDE SEQUENCE [LARGE SCALE GENOMIC DNA]</scope>
    <source>
        <strain evidence="3 4">JCM 21714</strain>
    </source>
</reference>
<evidence type="ECO:0000313" key="3">
    <source>
        <dbReference type="EMBL" id="GAE91832.1"/>
    </source>
</evidence>
<feature type="signal peptide" evidence="2">
    <location>
        <begin position="1"/>
        <end position="19"/>
    </location>
</feature>
<evidence type="ECO:0008006" key="5">
    <source>
        <dbReference type="Google" id="ProtNLM"/>
    </source>
</evidence>
<dbReference type="RefSeq" id="WP_035721735.1">
    <property type="nucleotide sequence ID" value="NZ_BAVS01000001.1"/>
</dbReference>
<sequence>MKSLHILAILVLLTIVACNNESPSPTNSSPGITQLNSESTKKFEKDSIPRIAQTYLNDHSNEIASYKAIHINDQLFVAFTASPLKQAVEQKIEQKVKKDLESITKMKEIHVTSDQKFLIELTKMENEDLSKEDFEKKVEKLIKLSKEQT</sequence>
<keyword evidence="2" id="KW-0732">Signal</keyword>
<evidence type="ECO:0000256" key="1">
    <source>
        <dbReference type="SAM" id="MobiDB-lite"/>
    </source>
</evidence>
<proteinExistence type="predicted"/>
<keyword evidence="4" id="KW-1185">Reference proteome</keyword>
<organism evidence="3 4">
    <name type="scientific">Gracilibacillus boraciitolerans JCM 21714</name>
    <dbReference type="NCBI Taxonomy" id="1298598"/>
    <lineage>
        <taxon>Bacteria</taxon>
        <taxon>Bacillati</taxon>
        <taxon>Bacillota</taxon>
        <taxon>Bacilli</taxon>
        <taxon>Bacillales</taxon>
        <taxon>Bacillaceae</taxon>
        <taxon>Gracilibacillus</taxon>
    </lineage>
</organism>
<dbReference type="OrthoDB" id="2974464at2"/>
<dbReference type="AlphaFoldDB" id="W4VF45"/>
<dbReference type="STRING" id="1298598.JCM21714_791"/>
<feature type="chain" id="PRO_5039484659" description="Lipoprotein" evidence="2">
    <location>
        <begin position="20"/>
        <end position="149"/>
    </location>
</feature>
<comment type="caution">
    <text evidence="3">The sequence shown here is derived from an EMBL/GenBank/DDBJ whole genome shotgun (WGS) entry which is preliminary data.</text>
</comment>
<accession>W4VF45</accession>
<dbReference type="PROSITE" id="PS51257">
    <property type="entry name" value="PROKAR_LIPOPROTEIN"/>
    <property type="match status" value="1"/>
</dbReference>
<protein>
    <recommendedName>
        <fullName evidence="5">Lipoprotein</fullName>
    </recommendedName>
</protein>
<dbReference type="eggNOG" id="ENOG50339JY">
    <property type="taxonomic scope" value="Bacteria"/>
</dbReference>